<dbReference type="STRING" id="416450.A0A1V6Q6K0"/>
<accession>A0A1V6Q6K0</accession>
<gene>
    <name evidence="1" type="ORF">PENANT_c011G08235</name>
</gene>
<dbReference type="EMBL" id="MDYN01000011">
    <property type="protein sequence ID" value="OQD84860.1"/>
    <property type="molecule type" value="Genomic_DNA"/>
</dbReference>
<reference evidence="2" key="1">
    <citation type="journal article" date="2017" name="Nat. Microbiol.">
        <title>Global analysis of biosynthetic gene clusters reveals vast potential of secondary metabolite production in Penicillium species.</title>
        <authorList>
            <person name="Nielsen J.C."/>
            <person name="Grijseels S."/>
            <person name="Prigent S."/>
            <person name="Ji B."/>
            <person name="Dainat J."/>
            <person name="Nielsen K.F."/>
            <person name="Frisvad J.C."/>
            <person name="Workman M."/>
            <person name="Nielsen J."/>
        </authorList>
    </citation>
    <scope>NUCLEOTIDE SEQUENCE [LARGE SCALE GENOMIC DNA]</scope>
    <source>
        <strain evidence="2">IBT 31811</strain>
    </source>
</reference>
<evidence type="ECO:0000313" key="1">
    <source>
        <dbReference type="EMBL" id="OQD84860.1"/>
    </source>
</evidence>
<organism evidence="1 2">
    <name type="scientific">Penicillium antarcticum</name>
    <dbReference type="NCBI Taxonomy" id="416450"/>
    <lineage>
        <taxon>Eukaryota</taxon>
        <taxon>Fungi</taxon>
        <taxon>Dikarya</taxon>
        <taxon>Ascomycota</taxon>
        <taxon>Pezizomycotina</taxon>
        <taxon>Eurotiomycetes</taxon>
        <taxon>Eurotiomycetidae</taxon>
        <taxon>Eurotiales</taxon>
        <taxon>Aspergillaceae</taxon>
        <taxon>Penicillium</taxon>
    </lineage>
</organism>
<proteinExistence type="predicted"/>
<name>A0A1V6Q6K0_9EURO</name>
<sequence length="241" mass="28523">MLSNYKSIDTFLSNHYTFKRGLPWGFAIYRCSYKDDSAWNRLLQHLEERIKTDLEYNKRMDLLPHHQFVINDDVNKFNGATSHDIRDHFNTWVKDQLPQVVASPDVLEHLQSSNRGLAPEYYLGARWNFCLFVDDFCLDALEHIDSINGPVVKILSKQWGNLSPEERKYQIHPDWHDGETDDELEMVGWMYIPTCECVWWYDLLEDQTAHWDGFYLRPPQLFDGCNIVDVGKDLARIRYQS</sequence>
<evidence type="ECO:0000313" key="2">
    <source>
        <dbReference type="Proteomes" id="UP000191672"/>
    </source>
</evidence>
<dbReference type="Proteomes" id="UP000191672">
    <property type="component" value="Unassembled WGS sequence"/>
</dbReference>
<keyword evidence="2" id="KW-1185">Reference proteome</keyword>
<dbReference type="AlphaFoldDB" id="A0A1V6Q6K0"/>
<dbReference type="CDD" id="cd00084">
    <property type="entry name" value="HMG-box_SF"/>
    <property type="match status" value="1"/>
</dbReference>
<protein>
    <submittedName>
        <fullName evidence="1">Uncharacterized protein</fullName>
    </submittedName>
</protein>
<comment type="caution">
    <text evidence="1">The sequence shown here is derived from an EMBL/GenBank/DDBJ whole genome shotgun (WGS) entry which is preliminary data.</text>
</comment>